<accession>A0A562V2N5</accession>
<dbReference type="RefSeq" id="WP_147138999.1">
    <property type="nucleotide sequence ID" value="NZ_BAABIJ010000002.1"/>
</dbReference>
<evidence type="ECO:0000256" key="1">
    <source>
        <dbReference type="SAM" id="Phobius"/>
    </source>
</evidence>
<comment type="caution">
    <text evidence="2">The sequence shown here is derived from an EMBL/GenBank/DDBJ whole genome shotgun (WGS) entry which is preliminary data.</text>
</comment>
<evidence type="ECO:0008006" key="4">
    <source>
        <dbReference type="Google" id="ProtNLM"/>
    </source>
</evidence>
<dbReference type="Proteomes" id="UP000321617">
    <property type="component" value="Unassembled WGS sequence"/>
</dbReference>
<protein>
    <recommendedName>
        <fullName evidence="4">Signal peptidase II</fullName>
    </recommendedName>
</protein>
<feature type="transmembrane region" description="Helical" evidence="1">
    <location>
        <begin position="7"/>
        <end position="26"/>
    </location>
</feature>
<evidence type="ECO:0000313" key="2">
    <source>
        <dbReference type="EMBL" id="TWJ12131.1"/>
    </source>
</evidence>
<dbReference type="AlphaFoldDB" id="A0A562V2N5"/>
<dbReference type="OrthoDB" id="3637911at2"/>
<gene>
    <name evidence="2" type="ORF">LX16_2881</name>
</gene>
<keyword evidence="1" id="KW-0472">Membrane</keyword>
<name>A0A562V2N5_9ACTN</name>
<keyword evidence="3" id="KW-1185">Reference proteome</keyword>
<organism evidence="2 3">
    <name type="scientific">Stackebrandtia albiflava</name>
    <dbReference type="NCBI Taxonomy" id="406432"/>
    <lineage>
        <taxon>Bacteria</taxon>
        <taxon>Bacillati</taxon>
        <taxon>Actinomycetota</taxon>
        <taxon>Actinomycetes</taxon>
        <taxon>Glycomycetales</taxon>
        <taxon>Glycomycetaceae</taxon>
        <taxon>Stackebrandtia</taxon>
    </lineage>
</organism>
<dbReference type="EMBL" id="VLLL01000006">
    <property type="protein sequence ID" value="TWJ12131.1"/>
    <property type="molecule type" value="Genomic_DNA"/>
</dbReference>
<reference evidence="2 3" key="1">
    <citation type="journal article" date="2013" name="Stand. Genomic Sci.">
        <title>Genomic Encyclopedia of Type Strains, Phase I: The one thousand microbial genomes (KMG-I) project.</title>
        <authorList>
            <person name="Kyrpides N.C."/>
            <person name="Woyke T."/>
            <person name="Eisen J.A."/>
            <person name="Garrity G."/>
            <person name="Lilburn T.G."/>
            <person name="Beck B.J."/>
            <person name="Whitman W.B."/>
            <person name="Hugenholtz P."/>
            <person name="Klenk H.P."/>
        </authorList>
    </citation>
    <scope>NUCLEOTIDE SEQUENCE [LARGE SCALE GENOMIC DNA]</scope>
    <source>
        <strain evidence="2 3">DSM 45044</strain>
    </source>
</reference>
<feature type="transmembrane region" description="Helical" evidence="1">
    <location>
        <begin position="46"/>
        <end position="69"/>
    </location>
</feature>
<keyword evidence="1" id="KW-1133">Transmembrane helix</keyword>
<evidence type="ECO:0000313" key="3">
    <source>
        <dbReference type="Proteomes" id="UP000321617"/>
    </source>
</evidence>
<keyword evidence="1" id="KW-0812">Transmembrane</keyword>
<sequence>MRQILRFVGVVTTLVGLSGAVDHLWVQPVMGVLNVLNRFVFERVEFFAGWELAANLAVAALGGVVVAAARRSGT</sequence>
<proteinExistence type="predicted"/>